<evidence type="ECO:0000259" key="2">
    <source>
        <dbReference type="SMART" id="SM00226"/>
    </source>
</evidence>
<evidence type="ECO:0000256" key="1">
    <source>
        <dbReference type="ARBA" id="ARBA00022849"/>
    </source>
</evidence>
<dbReference type="OrthoDB" id="9799096at2"/>
<dbReference type="PANTHER" id="PTHR43428:SF1">
    <property type="entry name" value="ARSENATE REDUCTASE"/>
    <property type="match status" value="1"/>
</dbReference>
<reference evidence="3 4" key="1">
    <citation type="submission" date="2017-10" db="EMBL/GenBank/DDBJ databases">
        <title>Draft genome of Longimonas halophila.</title>
        <authorList>
            <person name="Goh K.M."/>
            <person name="Shamsir M.S."/>
            <person name="Lim S.W."/>
        </authorList>
    </citation>
    <scope>NUCLEOTIDE SEQUENCE [LARGE SCALE GENOMIC DNA]</scope>
    <source>
        <strain evidence="3 4">KCTC 42399</strain>
    </source>
</reference>
<dbReference type="GO" id="GO:0046685">
    <property type="term" value="P:response to arsenic-containing substance"/>
    <property type="evidence" value="ECO:0007669"/>
    <property type="project" value="UniProtKB-KW"/>
</dbReference>
<dbReference type="PANTHER" id="PTHR43428">
    <property type="entry name" value="ARSENATE REDUCTASE"/>
    <property type="match status" value="1"/>
</dbReference>
<name>A0A2H3NIW1_9BACT</name>
<organism evidence="3 4">
    <name type="scientific">Longimonas halophila</name>
    <dbReference type="NCBI Taxonomy" id="1469170"/>
    <lineage>
        <taxon>Bacteria</taxon>
        <taxon>Pseudomonadati</taxon>
        <taxon>Rhodothermota</taxon>
        <taxon>Rhodothermia</taxon>
        <taxon>Rhodothermales</taxon>
        <taxon>Salisaetaceae</taxon>
        <taxon>Longimonas</taxon>
    </lineage>
</organism>
<dbReference type="Gene3D" id="3.40.50.2300">
    <property type="match status" value="1"/>
</dbReference>
<dbReference type="SMART" id="SM00226">
    <property type="entry name" value="LMWPc"/>
    <property type="match status" value="1"/>
</dbReference>
<dbReference type="AlphaFoldDB" id="A0A2H3NIW1"/>
<dbReference type="Pfam" id="PF01451">
    <property type="entry name" value="LMWPc"/>
    <property type="match status" value="1"/>
</dbReference>
<evidence type="ECO:0000313" key="3">
    <source>
        <dbReference type="EMBL" id="PEN05464.1"/>
    </source>
</evidence>
<sequence>MAKPSVLFICTHNSARSQMAQGLLRDRYGDTYDVYSAGTEQTHVRPLAIQAMHDVGIDISGHTSKTIDDVAEGRTFDYVVTVCNAARENCPYLPATQQNMHQSFDDPSSATGSEAEQLAVFRRVRDEIGDWIEATFAPEKKSAA</sequence>
<evidence type="ECO:0000313" key="4">
    <source>
        <dbReference type="Proteomes" id="UP000221024"/>
    </source>
</evidence>
<keyword evidence="4" id="KW-1185">Reference proteome</keyword>
<protein>
    <submittedName>
        <fullName evidence="3">Low molecular weight phosphatase family protein</fullName>
    </submittedName>
</protein>
<gene>
    <name evidence="3" type="ORF">CRI93_13200</name>
</gene>
<dbReference type="InterPro" id="IPR036196">
    <property type="entry name" value="Ptyr_pPase_sf"/>
</dbReference>
<dbReference type="SUPFAM" id="SSF52788">
    <property type="entry name" value="Phosphotyrosine protein phosphatases I"/>
    <property type="match status" value="1"/>
</dbReference>
<dbReference type="EMBL" id="PDEP01000014">
    <property type="protein sequence ID" value="PEN05464.1"/>
    <property type="molecule type" value="Genomic_DNA"/>
</dbReference>
<dbReference type="CDD" id="cd16345">
    <property type="entry name" value="LMWP_ArsC"/>
    <property type="match status" value="1"/>
</dbReference>
<feature type="domain" description="Phosphotyrosine protein phosphatase I" evidence="2">
    <location>
        <begin position="4"/>
        <end position="138"/>
    </location>
</feature>
<dbReference type="InterPro" id="IPR023485">
    <property type="entry name" value="Ptyr_pPase"/>
</dbReference>
<dbReference type="RefSeq" id="WP_098063112.1">
    <property type="nucleotide sequence ID" value="NZ_PDEP01000014.1"/>
</dbReference>
<comment type="caution">
    <text evidence="3">The sequence shown here is derived from an EMBL/GenBank/DDBJ whole genome shotgun (WGS) entry which is preliminary data.</text>
</comment>
<keyword evidence="1" id="KW-0059">Arsenical resistance</keyword>
<dbReference type="Proteomes" id="UP000221024">
    <property type="component" value="Unassembled WGS sequence"/>
</dbReference>
<accession>A0A2H3NIW1</accession>
<proteinExistence type="predicted"/>